<sequence>MSSNQISPAFLQESLSSILSSPHISFPKPPAGLPNIRLGHGPVDLFSTRFANTFASDAKGVVAGKEVDRDALKAALLALQKRWQEDTVKFDEQQSSVVSVAFTWTPRKTTDTAQVKASATIGDEGGAPRIKTLNLDGEAGLFETQ</sequence>
<organism evidence="1 2">
    <name type="scientific">Cristinia sonorae</name>
    <dbReference type="NCBI Taxonomy" id="1940300"/>
    <lineage>
        <taxon>Eukaryota</taxon>
        <taxon>Fungi</taxon>
        <taxon>Dikarya</taxon>
        <taxon>Basidiomycota</taxon>
        <taxon>Agaricomycotina</taxon>
        <taxon>Agaricomycetes</taxon>
        <taxon>Agaricomycetidae</taxon>
        <taxon>Agaricales</taxon>
        <taxon>Pleurotineae</taxon>
        <taxon>Stephanosporaceae</taxon>
        <taxon>Cristinia</taxon>
    </lineage>
</organism>
<gene>
    <name evidence="1" type="ORF">BXZ70DRAFT_900445</name>
</gene>
<accession>A0A8K0UHG1</accession>
<reference evidence="1" key="1">
    <citation type="journal article" date="2021" name="New Phytol.">
        <title>Evolutionary innovations through gain and loss of genes in the ectomycorrhizal Boletales.</title>
        <authorList>
            <person name="Wu G."/>
            <person name="Miyauchi S."/>
            <person name="Morin E."/>
            <person name="Kuo A."/>
            <person name="Drula E."/>
            <person name="Varga T."/>
            <person name="Kohler A."/>
            <person name="Feng B."/>
            <person name="Cao Y."/>
            <person name="Lipzen A."/>
            <person name="Daum C."/>
            <person name="Hundley H."/>
            <person name="Pangilinan J."/>
            <person name="Johnson J."/>
            <person name="Barry K."/>
            <person name="LaButti K."/>
            <person name="Ng V."/>
            <person name="Ahrendt S."/>
            <person name="Min B."/>
            <person name="Choi I.G."/>
            <person name="Park H."/>
            <person name="Plett J.M."/>
            <person name="Magnuson J."/>
            <person name="Spatafora J.W."/>
            <person name="Nagy L.G."/>
            <person name="Henrissat B."/>
            <person name="Grigoriev I.V."/>
            <person name="Yang Z.L."/>
            <person name="Xu J."/>
            <person name="Martin F.M."/>
        </authorList>
    </citation>
    <scope>NUCLEOTIDE SEQUENCE</scope>
    <source>
        <strain evidence="1">KKN 215</strain>
    </source>
</reference>
<name>A0A8K0UHG1_9AGAR</name>
<evidence type="ECO:0000313" key="1">
    <source>
        <dbReference type="EMBL" id="KAH8084358.1"/>
    </source>
</evidence>
<dbReference type="EMBL" id="JAEVFJ010000046">
    <property type="protein sequence ID" value="KAH8084358.1"/>
    <property type="molecule type" value="Genomic_DNA"/>
</dbReference>
<keyword evidence="2" id="KW-1185">Reference proteome</keyword>
<evidence type="ECO:0000313" key="2">
    <source>
        <dbReference type="Proteomes" id="UP000813824"/>
    </source>
</evidence>
<dbReference type="OrthoDB" id="3261851at2759"/>
<dbReference type="AlphaFoldDB" id="A0A8K0UHG1"/>
<proteinExistence type="predicted"/>
<protein>
    <submittedName>
        <fullName evidence="1">Uncharacterized protein</fullName>
    </submittedName>
</protein>
<dbReference type="Proteomes" id="UP000813824">
    <property type="component" value="Unassembled WGS sequence"/>
</dbReference>
<comment type="caution">
    <text evidence="1">The sequence shown here is derived from an EMBL/GenBank/DDBJ whole genome shotgun (WGS) entry which is preliminary data.</text>
</comment>